<name>A0AAD9U495_9ROSI</name>
<proteinExistence type="predicted"/>
<dbReference type="AlphaFoldDB" id="A0AAD9U495"/>
<sequence length="284" mass="32963">MSSDDYSVWVYLPWSMGDNQYLGFSEFEENLFNYESDNEGAESDGGDSEEVIEANIVRTDCGLDNDELGLSDEYDTVGEVIDRRALAVVDEAKNNVNFDLFERCQSKTDDEFFSDSENENHDAKMTRVMKGNPFKKMVGRRIEFKVKNDRDRLTYACKENGCPWRLHTSSLNSDTTMTIKTYKNELTCHMIYKSEEARAKWIASKFQVLKMNNPDIKCEVIFDLLRDLYNVTVDVQRLYKAKKRTLEVLIRDHDECFSYSRGYPIMVQQCNSGSAVYIHLKEDT</sequence>
<evidence type="ECO:0000259" key="1">
    <source>
        <dbReference type="Pfam" id="PF03108"/>
    </source>
</evidence>
<organism evidence="2 3">
    <name type="scientific">Dipteronia dyeriana</name>
    <dbReference type="NCBI Taxonomy" id="168575"/>
    <lineage>
        <taxon>Eukaryota</taxon>
        <taxon>Viridiplantae</taxon>
        <taxon>Streptophyta</taxon>
        <taxon>Embryophyta</taxon>
        <taxon>Tracheophyta</taxon>
        <taxon>Spermatophyta</taxon>
        <taxon>Magnoliopsida</taxon>
        <taxon>eudicotyledons</taxon>
        <taxon>Gunneridae</taxon>
        <taxon>Pentapetalae</taxon>
        <taxon>rosids</taxon>
        <taxon>malvids</taxon>
        <taxon>Sapindales</taxon>
        <taxon>Sapindaceae</taxon>
        <taxon>Hippocastanoideae</taxon>
        <taxon>Acereae</taxon>
        <taxon>Dipteronia</taxon>
    </lineage>
</organism>
<comment type="caution">
    <text evidence="2">The sequence shown here is derived from an EMBL/GenBank/DDBJ whole genome shotgun (WGS) entry which is preliminary data.</text>
</comment>
<gene>
    <name evidence="2" type="ORF">Ddye_022468</name>
</gene>
<accession>A0AAD9U495</accession>
<dbReference type="Proteomes" id="UP001280121">
    <property type="component" value="Unassembled WGS sequence"/>
</dbReference>
<dbReference type="EMBL" id="JANJYI010000006">
    <property type="protein sequence ID" value="KAK2647273.1"/>
    <property type="molecule type" value="Genomic_DNA"/>
</dbReference>
<dbReference type="PANTHER" id="PTHR31973">
    <property type="entry name" value="POLYPROTEIN, PUTATIVE-RELATED"/>
    <property type="match status" value="1"/>
</dbReference>
<reference evidence="2" key="1">
    <citation type="journal article" date="2023" name="Plant J.">
        <title>Genome sequences and population genomics provide insights into the demographic history, inbreeding, and mutation load of two 'living fossil' tree species of Dipteronia.</title>
        <authorList>
            <person name="Feng Y."/>
            <person name="Comes H.P."/>
            <person name="Chen J."/>
            <person name="Zhu S."/>
            <person name="Lu R."/>
            <person name="Zhang X."/>
            <person name="Li P."/>
            <person name="Qiu J."/>
            <person name="Olsen K.M."/>
            <person name="Qiu Y."/>
        </authorList>
    </citation>
    <scope>NUCLEOTIDE SEQUENCE</scope>
    <source>
        <strain evidence="2">KIB01</strain>
    </source>
</reference>
<keyword evidence="3" id="KW-1185">Reference proteome</keyword>
<dbReference type="Pfam" id="PF03108">
    <property type="entry name" value="DBD_Tnp_Mut"/>
    <property type="match status" value="1"/>
</dbReference>
<protein>
    <recommendedName>
        <fullName evidence="1">Transposase MuDR plant domain-containing protein</fullName>
    </recommendedName>
</protein>
<feature type="domain" description="Transposase MuDR plant" evidence="1">
    <location>
        <begin position="143"/>
        <end position="179"/>
    </location>
</feature>
<evidence type="ECO:0000313" key="2">
    <source>
        <dbReference type="EMBL" id="KAK2647273.1"/>
    </source>
</evidence>
<dbReference type="PANTHER" id="PTHR31973:SF189">
    <property type="entry name" value="TRANSPOSASE, MUDR, PLANT, MULE TRANSPOSASE DOMAIN PROTEIN-RELATED"/>
    <property type="match status" value="1"/>
</dbReference>
<dbReference type="InterPro" id="IPR004332">
    <property type="entry name" value="Transposase_MuDR"/>
</dbReference>
<evidence type="ECO:0000313" key="3">
    <source>
        <dbReference type="Proteomes" id="UP001280121"/>
    </source>
</evidence>